<protein>
    <submittedName>
        <fullName evidence="1">Uncharacterized protein</fullName>
    </submittedName>
</protein>
<name>A0A4Y7TJZ1_COPMI</name>
<accession>A0A4Y7TJZ1</accession>
<gene>
    <name evidence="1" type="ORF">FA13DRAFT_78718</name>
</gene>
<sequence>MTTTNSDSSDSPQGPPPFVILDDTSELRVGDGWSQLHDVENAYNRTLSSLNTKPDRAIDNRVSIRFRGTGLRLVGRATTNLKMNYTIHSDPGGDAERESETFPVEWNVSTTVVGQDGLAPFIWSLNDILPFRDNVVTIAPHEGELQLDYVAFMPASHQVNRRDVILVDNTHPYIQYKNGEDAAGFTLVGNISSTAGLPFGGTWMRTSQTGSSFETKFRGSKVAVYGALHYAVGRLRVRYSLESGSPAVIHHFDSTHKANGTKWTMERLFAHTFSAEDARNNHRLRVTILECTGDQVPYLSPTGCSPP</sequence>
<dbReference type="Proteomes" id="UP000298030">
    <property type="component" value="Unassembled WGS sequence"/>
</dbReference>
<reference evidence="1 2" key="1">
    <citation type="journal article" date="2019" name="Nat. Ecol. Evol.">
        <title>Megaphylogeny resolves global patterns of mushroom evolution.</title>
        <authorList>
            <person name="Varga T."/>
            <person name="Krizsan K."/>
            <person name="Foldi C."/>
            <person name="Dima B."/>
            <person name="Sanchez-Garcia M."/>
            <person name="Sanchez-Ramirez S."/>
            <person name="Szollosi G.J."/>
            <person name="Szarkandi J.G."/>
            <person name="Papp V."/>
            <person name="Albert L."/>
            <person name="Andreopoulos W."/>
            <person name="Angelini C."/>
            <person name="Antonin V."/>
            <person name="Barry K.W."/>
            <person name="Bougher N.L."/>
            <person name="Buchanan P."/>
            <person name="Buyck B."/>
            <person name="Bense V."/>
            <person name="Catcheside P."/>
            <person name="Chovatia M."/>
            <person name="Cooper J."/>
            <person name="Damon W."/>
            <person name="Desjardin D."/>
            <person name="Finy P."/>
            <person name="Geml J."/>
            <person name="Haridas S."/>
            <person name="Hughes K."/>
            <person name="Justo A."/>
            <person name="Karasinski D."/>
            <person name="Kautmanova I."/>
            <person name="Kiss B."/>
            <person name="Kocsube S."/>
            <person name="Kotiranta H."/>
            <person name="LaButti K.M."/>
            <person name="Lechner B.E."/>
            <person name="Liimatainen K."/>
            <person name="Lipzen A."/>
            <person name="Lukacs Z."/>
            <person name="Mihaltcheva S."/>
            <person name="Morgado L.N."/>
            <person name="Niskanen T."/>
            <person name="Noordeloos M.E."/>
            <person name="Ohm R.A."/>
            <person name="Ortiz-Santana B."/>
            <person name="Ovrebo C."/>
            <person name="Racz N."/>
            <person name="Riley R."/>
            <person name="Savchenko A."/>
            <person name="Shiryaev A."/>
            <person name="Soop K."/>
            <person name="Spirin V."/>
            <person name="Szebenyi C."/>
            <person name="Tomsovsky M."/>
            <person name="Tulloss R.E."/>
            <person name="Uehling J."/>
            <person name="Grigoriev I.V."/>
            <person name="Vagvolgyi C."/>
            <person name="Papp T."/>
            <person name="Martin F.M."/>
            <person name="Miettinen O."/>
            <person name="Hibbett D.S."/>
            <person name="Nagy L.G."/>
        </authorList>
    </citation>
    <scope>NUCLEOTIDE SEQUENCE [LARGE SCALE GENOMIC DNA]</scope>
    <source>
        <strain evidence="1 2">FP101781</strain>
    </source>
</reference>
<dbReference type="AlphaFoldDB" id="A0A4Y7TJZ1"/>
<dbReference type="OrthoDB" id="2927144at2759"/>
<organism evidence="1 2">
    <name type="scientific">Coprinellus micaceus</name>
    <name type="common">Glistening ink-cap mushroom</name>
    <name type="synonym">Coprinus micaceus</name>
    <dbReference type="NCBI Taxonomy" id="71717"/>
    <lineage>
        <taxon>Eukaryota</taxon>
        <taxon>Fungi</taxon>
        <taxon>Dikarya</taxon>
        <taxon>Basidiomycota</taxon>
        <taxon>Agaricomycotina</taxon>
        <taxon>Agaricomycetes</taxon>
        <taxon>Agaricomycetidae</taxon>
        <taxon>Agaricales</taxon>
        <taxon>Agaricineae</taxon>
        <taxon>Psathyrellaceae</taxon>
        <taxon>Coprinellus</taxon>
    </lineage>
</organism>
<evidence type="ECO:0000313" key="1">
    <source>
        <dbReference type="EMBL" id="TEB34291.1"/>
    </source>
</evidence>
<proteinExistence type="predicted"/>
<comment type="caution">
    <text evidence="1">The sequence shown here is derived from an EMBL/GenBank/DDBJ whole genome shotgun (WGS) entry which is preliminary data.</text>
</comment>
<dbReference type="EMBL" id="QPFP01000010">
    <property type="protein sequence ID" value="TEB34291.1"/>
    <property type="molecule type" value="Genomic_DNA"/>
</dbReference>
<evidence type="ECO:0000313" key="2">
    <source>
        <dbReference type="Proteomes" id="UP000298030"/>
    </source>
</evidence>
<keyword evidence="2" id="KW-1185">Reference proteome</keyword>